<sequence length="89" mass="9726">MATSGLHAQSVGLISVAPSGICPKTLSYERVFRGIFIGSSDPFHTPLLLLLAPCPFTSSFFISVKWLPLPWAFATNIRDTLPKYCVVAR</sequence>
<dbReference type="HOGENOM" id="CLU_2449292_0_0_6"/>
<dbReference type="STRING" id="290338.CKO_04144"/>
<accession>A8ANZ7</accession>
<dbReference type="Proteomes" id="UP000008148">
    <property type="component" value="Chromosome"/>
</dbReference>
<dbReference type="KEGG" id="cko:CKO_04144"/>
<organism evidence="1 2">
    <name type="scientific">Citrobacter koseri (strain ATCC BAA-895 / CDC 4225-83 / SGSC4696)</name>
    <dbReference type="NCBI Taxonomy" id="290338"/>
    <lineage>
        <taxon>Bacteria</taxon>
        <taxon>Pseudomonadati</taxon>
        <taxon>Pseudomonadota</taxon>
        <taxon>Gammaproteobacteria</taxon>
        <taxon>Enterobacterales</taxon>
        <taxon>Enterobacteriaceae</taxon>
        <taxon>Citrobacter</taxon>
    </lineage>
</organism>
<proteinExistence type="predicted"/>
<dbReference type="AlphaFoldDB" id="A8ANZ7"/>
<evidence type="ECO:0000313" key="1">
    <source>
        <dbReference type="EMBL" id="ABV15210.1"/>
    </source>
</evidence>
<dbReference type="EMBL" id="CP000822">
    <property type="protein sequence ID" value="ABV15210.1"/>
    <property type="molecule type" value="Genomic_DNA"/>
</dbReference>
<reference evidence="1 2" key="1">
    <citation type="submission" date="2007-08" db="EMBL/GenBank/DDBJ databases">
        <authorList>
            <consortium name="The Citrobacter koseri Genome Sequencing Project"/>
            <person name="McClelland M."/>
            <person name="Sanderson E.K."/>
            <person name="Porwollik S."/>
            <person name="Spieth J."/>
            <person name="Clifton W.S."/>
            <person name="Latreille P."/>
            <person name="Courtney L."/>
            <person name="Wang C."/>
            <person name="Pepin K."/>
            <person name="Bhonagiri V."/>
            <person name="Nash W."/>
            <person name="Johnson M."/>
            <person name="Thiruvilangam P."/>
            <person name="Wilson R."/>
        </authorList>
    </citation>
    <scope>NUCLEOTIDE SEQUENCE [LARGE SCALE GENOMIC DNA]</scope>
    <source>
        <strain evidence="2">ATCC BAA-895 / CDC 4225-83 / SGSC4696</strain>
    </source>
</reference>
<keyword evidence="2" id="KW-1185">Reference proteome</keyword>
<gene>
    <name evidence="1" type="ordered locus">CKO_04144</name>
</gene>
<name>A8ANZ7_CITK8</name>
<protein>
    <submittedName>
        <fullName evidence="1">Uncharacterized protein</fullName>
    </submittedName>
</protein>
<evidence type="ECO:0000313" key="2">
    <source>
        <dbReference type="Proteomes" id="UP000008148"/>
    </source>
</evidence>